<accession>A0AAW6U5Z5</accession>
<dbReference type="InterPro" id="IPR036291">
    <property type="entry name" value="NAD(P)-bd_dom_sf"/>
</dbReference>
<dbReference type="Pfam" id="PF21135">
    <property type="entry name" value="DRL_cat"/>
    <property type="match status" value="1"/>
</dbReference>
<dbReference type="Gene3D" id="3.40.50.720">
    <property type="entry name" value="NAD(P)-binding Rossmann-like Domain"/>
    <property type="match status" value="1"/>
</dbReference>
<protein>
    <recommendedName>
        <fullName evidence="1">Oxidoreductase DRL-like catalytic domain-containing protein</fullName>
    </recommendedName>
</protein>
<evidence type="ECO:0000259" key="1">
    <source>
        <dbReference type="Pfam" id="PF21135"/>
    </source>
</evidence>
<comment type="caution">
    <text evidence="2">The sequence shown here is derived from an EMBL/GenBank/DDBJ whole genome shotgun (WGS) entry which is preliminary data.</text>
</comment>
<dbReference type="SUPFAM" id="SSF51735">
    <property type="entry name" value="NAD(P)-binding Rossmann-fold domains"/>
    <property type="match status" value="1"/>
</dbReference>
<evidence type="ECO:0000313" key="2">
    <source>
        <dbReference type="EMBL" id="MDI6451398.1"/>
    </source>
</evidence>
<proteinExistence type="predicted"/>
<dbReference type="RefSeq" id="WP_349246806.1">
    <property type="nucleotide sequence ID" value="NZ_JASCXX010000035.1"/>
</dbReference>
<dbReference type="CDD" id="cd11616">
    <property type="entry name" value="SAF_DH_OX_like"/>
    <property type="match status" value="1"/>
</dbReference>
<dbReference type="AlphaFoldDB" id="A0AAW6U5Z5"/>
<reference evidence="2" key="1">
    <citation type="submission" date="2023-05" db="EMBL/GenBank/DDBJ databases">
        <title>Anaerotaeda fermentans gen. nov., sp. nov., a novel anaerobic planctomycete of the new family within the order Sedimentisphaerales isolated from Taman Peninsula, Russia.</title>
        <authorList>
            <person name="Khomyakova M.A."/>
            <person name="Merkel A.Y."/>
            <person name="Slobodkin A.I."/>
        </authorList>
    </citation>
    <scope>NUCLEOTIDE SEQUENCE</scope>
    <source>
        <strain evidence="2">M17dextr</strain>
    </source>
</reference>
<evidence type="ECO:0000313" key="3">
    <source>
        <dbReference type="Proteomes" id="UP001431776"/>
    </source>
</evidence>
<name>A0AAW6U5Z5_9BACT</name>
<dbReference type="EMBL" id="JASCXX010000035">
    <property type="protein sequence ID" value="MDI6451398.1"/>
    <property type="molecule type" value="Genomic_DNA"/>
</dbReference>
<sequence length="449" mass="48496">MIGLNTELRERHEQNNPVRIGLIGAGQMGVDVVAQITMMKGIDIPVIADVNLPRAREAFGIAGLKGDVVETDSAAEADAAVAAGKRVCTDDFRVVTAMKRVEVMLEATGMPDVGARAAMLAARNGQQLAMMNVETDITVGPLLSWYAAQKGVLYALAAGDEPAACKELYDFADALGFTIVAAGKGKNNPLDRHAKPTDEAWAKEAARRGLNPNMLIEFVDGSKTMIEMAAVSNATGLVPDVRGMHGPRTSRDKLHETFALKEHGGVLDRAGVVDYGIGGVHPGVFLVVTTDHPRLRQALVYRDMGHGPYYTLFRPYHLCSIEVPLTCAMLAIRGKSSMQPMNRLVSEVFAVAKQDLRAGDVLDGIGGCSFYALIDKYETAKTENLLPIGLANGARLLRAVGQDTPIRYDDVDLCESSTVLLLRRLQDRWTAGRIDERELLESLDAVELG</sequence>
<keyword evidence="3" id="KW-1185">Reference proteome</keyword>
<dbReference type="PANTHER" id="PTHR37850">
    <property type="entry name" value="STRU PROTEIN"/>
    <property type="match status" value="1"/>
</dbReference>
<dbReference type="Proteomes" id="UP001431776">
    <property type="component" value="Unassembled WGS sequence"/>
</dbReference>
<organism evidence="2 3">
    <name type="scientific">Anaerobaca lacustris</name>
    <dbReference type="NCBI Taxonomy" id="3044600"/>
    <lineage>
        <taxon>Bacteria</taxon>
        <taxon>Pseudomonadati</taxon>
        <taxon>Planctomycetota</taxon>
        <taxon>Phycisphaerae</taxon>
        <taxon>Sedimentisphaerales</taxon>
        <taxon>Anaerobacaceae</taxon>
        <taxon>Anaerobaca</taxon>
    </lineage>
</organism>
<gene>
    <name evidence="2" type="ORF">QJ522_20215</name>
</gene>
<dbReference type="PANTHER" id="PTHR37850:SF2">
    <property type="entry name" value="SAF DOMAIN PROTEIN"/>
    <property type="match status" value="1"/>
</dbReference>
<dbReference type="InterPro" id="IPR048423">
    <property type="entry name" value="DRL_cat"/>
</dbReference>
<feature type="domain" description="Oxidoreductase DRL-like catalytic" evidence="1">
    <location>
        <begin position="159"/>
        <end position="323"/>
    </location>
</feature>